<evidence type="ECO:0000313" key="2">
    <source>
        <dbReference type="EMBL" id="MEQ2174178.1"/>
    </source>
</evidence>
<accession>A0ABV0NUF9</accession>
<comment type="caution">
    <text evidence="2">The sequence shown here is derived from an EMBL/GenBank/DDBJ whole genome shotgun (WGS) entry which is preliminary data.</text>
</comment>
<evidence type="ECO:0000256" key="1">
    <source>
        <dbReference type="SAM" id="MobiDB-lite"/>
    </source>
</evidence>
<feature type="non-terminal residue" evidence="2">
    <location>
        <position position="1"/>
    </location>
</feature>
<evidence type="ECO:0000313" key="3">
    <source>
        <dbReference type="Proteomes" id="UP001476798"/>
    </source>
</evidence>
<feature type="compositionally biased region" description="Basic and acidic residues" evidence="1">
    <location>
        <begin position="59"/>
        <end position="68"/>
    </location>
</feature>
<gene>
    <name evidence="2" type="ORF">GOODEAATRI_005146</name>
</gene>
<reference evidence="2 3" key="1">
    <citation type="submission" date="2021-06" db="EMBL/GenBank/DDBJ databases">
        <authorList>
            <person name="Palmer J.M."/>
        </authorList>
    </citation>
    <scope>NUCLEOTIDE SEQUENCE [LARGE SCALE GENOMIC DNA]</scope>
    <source>
        <strain evidence="2 3">GA_2019</strain>
        <tissue evidence="2">Muscle</tissue>
    </source>
</reference>
<proteinExistence type="predicted"/>
<protein>
    <submittedName>
        <fullName evidence="2">Uncharacterized protein</fullName>
    </submittedName>
</protein>
<organism evidence="2 3">
    <name type="scientific">Goodea atripinnis</name>
    <dbReference type="NCBI Taxonomy" id="208336"/>
    <lineage>
        <taxon>Eukaryota</taxon>
        <taxon>Metazoa</taxon>
        <taxon>Chordata</taxon>
        <taxon>Craniata</taxon>
        <taxon>Vertebrata</taxon>
        <taxon>Euteleostomi</taxon>
        <taxon>Actinopterygii</taxon>
        <taxon>Neopterygii</taxon>
        <taxon>Teleostei</taxon>
        <taxon>Neoteleostei</taxon>
        <taxon>Acanthomorphata</taxon>
        <taxon>Ovalentaria</taxon>
        <taxon>Atherinomorphae</taxon>
        <taxon>Cyprinodontiformes</taxon>
        <taxon>Goodeidae</taxon>
        <taxon>Goodea</taxon>
    </lineage>
</organism>
<keyword evidence="3" id="KW-1185">Reference proteome</keyword>
<dbReference type="Proteomes" id="UP001476798">
    <property type="component" value="Unassembled WGS sequence"/>
</dbReference>
<dbReference type="EMBL" id="JAHRIO010050204">
    <property type="protein sequence ID" value="MEQ2174178.1"/>
    <property type="molecule type" value="Genomic_DNA"/>
</dbReference>
<sequence>VVSTHGCSTGQTSQGVSLFFSRFGDLLQAVNFLLSSPDRVMESTHPPDEVPTVGRVKGRLQDGNKEEGDEKMEEIVVSLA</sequence>
<feature type="region of interest" description="Disordered" evidence="1">
    <location>
        <begin position="41"/>
        <end position="72"/>
    </location>
</feature>
<name>A0ABV0NUF9_9TELE</name>